<dbReference type="InterPro" id="IPR032675">
    <property type="entry name" value="LRR_dom_sf"/>
</dbReference>
<dbReference type="OrthoDB" id="10497339at2759"/>
<dbReference type="Gramene" id="TVU41941">
    <property type="protein sequence ID" value="TVU41941"/>
    <property type="gene ID" value="EJB05_15502"/>
</dbReference>
<dbReference type="SUPFAM" id="SSF52058">
    <property type="entry name" value="L domain-like"/>
    <property type="match status" value="1"/>
</dbReference>
<protein>
    <submittedName>
        <fullName evidence="1">Uncharacterized protein</fullName>
    </submittedName>
</protein>
<evidence type="ECO:0000313" key="2">
    <source>
        <dbReference type="Proteomes" id="UP000324897"/>
    </source>
</evidence>
<keyword evidence="2" id="KW-1185">Reference proteome</keyword>
<evidence type="ECO:0000313" key="1">
    <source>
        <dbReference type="EMBL" id="TVU41941.1"/>
    </source>
</evidence>
<feature type="non-terminal residue" evidence="1">
    <location>
        <position position="1"/>
    </location>
</feature>
<proteinExistence type="predicted"/>
<dbReference type="Proteomes" id="UP000324897">
    <property type="component" value="Chromosome 4"/>
</dbReference>
<sequence>MASLSSSYSSGRETSATADALQREIQLDVDFYHQYVPSSPLTRFVESKPYWTSPTYGFIQILDGVNISNGGTFQNYFCTLSVLKLLNCTFNFPSAPFRYCHNLTFLWLDRCQVVEISTTDGVGTEDADIRWCFQRLWVLDLRYMVGCDHILSAWMMDLMTHLRELKVVGVRDWDMGQLQGRLPNICKLRVQKYTAIHCSCSEDDLFSEKNKMELLDFSGNETSDSMKSLCGPRVGKSNTSLGIIIIDRCTGSLEKISFRGCTNLKNILLRGWHANLYTLDISGTAVKILDFTTTEIYYLGSTSFIVRSFAQSCGHQKTKREQAEEGSSPGTSLSSIAVLHGNHLVSKFDRYISVRDARLLASLEPVYSYSRKIYVEISSTNIATGASKHERIVENKCKSLMQLLLVKIEENTVADAEEITANTKAADSQ</sequence>
<organism evidence="1 2">
    <name type="scientific">Eragrostis curvula</name>
    <name type="common">weeping love grass</name>
    <dbReference type="NCBI Taxonomy" id="38414"/>
    <lineage>
        <taxon>Eukaryota</taxon>
        <taxon>Viridiplantae</taxon>
        <taxon>Streptophyta</taxon>
        <taxon>Embryophyta</taxon>
        <taxon>Tracheophyta</taxon>
        <taxon>Spermatophyta</taxon>
        <taxon>Magnoliopsida</taxon>
        <taxon>Liliopsida</taxon>
        <taxon>Poales</taxon>
        <taxon>Poaceae</taxon>
        <taxon>PACMAD clade</taxon>
        <taxon>Chloridoideae</taxon>
        <taxon>Eragrostideae</taxon>
        <taxon>Eragrostidinae</taxon>
        <taxon>Eragrostis</taxon>
    </lineage>
</organism>
<comment type="caution">
    <text evidence="1">The sequence shown here is derived from an EMBL/GenBank/DDBJ whole genome shotgun (WGS) entry which is preliminary data.</text>
</comment>
<name>A0A5J9W1V7_9POAL</name>
<dbReference type="EMBL" id="RWGY01000007">
    <property type="protein sequence ID" value="TVU41941.1"/>
    <property type="molecule type" value="Genomic_DNA"/>
</dbReference>
<dbReference type="AlphaFoldDB" id="A0A5J9W1V7"/>
<dbReference type="Gene3D" id="3.80.10.10">
    <property type="entry name" value="Ribonuclease Inhibitor"/>
    <property type="match status" value="1"/>
</dbReference>
<reference evidence="1 2" key="1">
    <citation type="journal article" date="2019" name="Sci. Rep.">
        <title>A high-quality genome of Eragrostis curvula grass provides insights into Poaceae evolution and supports new strategies to enhance forage quality.</title>
        <authorList>
            <person name="Carballo J."/>
            <person name="Santos B.A.C.M."/>
            <person name="Zappacosta D."/>
            <person name="Garbus I."/>
            <person name="Selva J.P."/>
            <person name="Gallo C.A."/>
            <person name="Diaz A."/>
            <person name="Albertini E."/>
            <person name="Caccamo M."/>
            <person name="Echenique V."/>
        </authorList>
    </citation>
    <scope>NUCLEOTIDE SEQUENCE [LARGE SCALE GENOMIC DNA]</scope>
    <source>
        <strain evidence="2">cv. Victoria</strain>
        <tissue evidence="1">Leaf</tissue>
    </source>
</reference>
<gene>
    <name evidence="1" type="ORF">EJB05_15502</name>
</gene>
<accession>A0A5J9W1V7</accession>